<accession>A0ABW8MDQ8</accession>
<comment type="caution">
    <text evidence="1">The sequence shown here is derived from an EMBL/GenBank/DDBJ whole genome shotgun (WGS) entry which is preliminary data.</text>
</comment>
<keyword evidence="2" id="KW-1185">Reference proteome</keyword>
<evidence type="ECO:0000313" key="1">
    <source>
        <dbReference type="EMBL" id="MFK4441793.1"/>
    </source>
</evidence>
<gene>
    <name evidence="1" type="ORF">ABH943_001808</name>
</gene>
<proteinExistence type="predicted"/>
<dbReference type="RefSeq" id="WP_404605780.1">
    <property type="nucleotide sequence ID" value="NZ_JBIYDN010000004.1"/>
</dbReference>
<sequence>MPSMVAKRLITPLEFNLATYEVDFFHSSAEAPETYKHHVTHHTVTGVPDYLLGEAAVAHITARLLHDNPSFRRIRNLKILNTGVSPNPGKPAGE</sequence>
<dbReference type="Proteomes" id="UP001620514">
    <property type="component" value="Unassembled WGS sequence"/>
</dbReference>
<name>A0ABW8MDQ8_9BURK</name>
<dbReference type="EMBL" id="JBIYDN010000004">
    <property type="protein sequence ID" value="MFK4441793.1"/>
    <property type="molecule type" value="Genomic_DNA"/>
</dbReference>
<reference evidence="1 2" key="1">
    <citation type="submission" date="2024-11" db="EMBL/GenBank/DDBJ databases">
        <title>Using genomics to understand microbial adaptation to soil warming.</title>
        <authorList>
            <person name="Deangelis K.M. PhD."/>
        </authorList>
    </citation>
    <scope>NUCLEOTIDE SEQUENCE [LARGE SCALE GENOMIC DNA]</scope>
    <source>
        <strain evidence="1 2">GAS97</strain>
    </source>
</reference>
<evidence type="ECO:0000313" key="2">
    <source>
        <dbReference type="Proteomes" id="UP001620514"/>
    </source>
</evidence>
<protein>
    <submittedName>
        <fullName evidence="1">Nucleic acid-binding protein</fullName>
    </submittedName>
</protein>
<organism evidence="1 2">
    <name type="scientific">Caballeronia udeis</name>
    <dbReference type="NCBI Taxonomy" id="1232866"/>
    <lineage>
        <taxon>Bacteria</taxon>
        <taxon>Pseudomonadati</taxon>
        <taxon>Pseudomonadota</taxon>
        <taxon>Betaproteobacteria</taxon>
        <taxon>Burkholderiales</taxon>
        <taxon>Burkholderiaceae</taxon>
        <taxon>Caballeronia</taxon>
    </lineage>
</organism>